<evidence type="ECO:0000313" key="3">
    <source>
        <dbReference type="Proteomes" id="UP000604825"/>
    </source>
</evidence>
<accession>A0A811RXH9</accession>
<dbReference type="PANTHER" id="PTHR35504">
    <property type="entry name" value="PROTEIN EMBRYONIC FLOWER 1"/>
    <property type="match status" value="1"/>
</dbReference>
<dbReference type="EMBL" id="CAJGYO010000017">
    <property type="protein sequence ID" value="CAD6334682.1"/>
    <property type="molecule type" value="Genomic_DNA"/>
</dbReference>
<dbReference type="Proteomes" id="UP000604825">
    <property type="component" value="Unassembled WGS sequence"/>
</dbReference>
<dbReference type="PANTHER" id="PTHR35504:SF1">
    <property type="entry name" value="PROTEIN EMBRYONIC FLOWER 1"/>
    <property type="match status" value="1"/>
</dbReference>
<proteinExistence type="predicted"/>
<dbReference type="GO" id="GO:0045892">
    <property type="term" value="P:negative regulation of DNA-templated transcription"/>
    <property type="evidence" value="ECO:0007669"/>
    <property type="project" value="InterPro"/>
</dbReference>
<sequence>MEAAALARRARAVEELRRLTAVAESDDTPAERLSTVAESDSTPAEQECDHFSLRGYVAMMQKKDPKLCSPHIFHNQPQCDEHHSSPVLVSKYHQWDCSTCLDRMKVSGHRPTPENVSMEQDGMDDGCSISIVRIRRLFPCTQQSSDRLTLSKAAQECNSKCSSPGNKAITAMNVPVAEENVPEALVERSVPATQDLQACPNNMDVSVNILNAVSKDVSHVPDDVQKISIIEENGTQDPPSPKSCVAPNEDESNIAQGVPNDDPNESNVCKPVSGHKGKQISGDKNNQVCNKGPRRASLKRNVGSDHKKKRNKSTELTDISDIKFSQRKPKKTRLLSELIGTDQQVGVSADAVQVDHANSVESCEGGKRKMHLEVGKDNDTPNEKVDEIQSRAVKNKAKHTVDKVDDGSSLMNWLKSTHKKVRTEKKDSEHKNLDPSAVQNSCPDIVASNDMHHDFLPSVGDVGQEKVPSTTNANHGNGKAKNDNLEQNMQKVDDLCQNESRNLKQRFFSNEKSAILLKRKVLSTSVAHDENIDIENSTIKRDMLRSDDLPQMEPEGSVQRCLPKVSLDKEKIQKVPGLRKKNIPKNKKKGKQEVHEKQNVIDDFPMDIVELLARNQHERQLMTDTISLENCHTQPNVAQVDCAEFAAKDCRINASNEFNTNFQKSLASESQQKSLQDHASSSTEAANMTPQDLHTQKSSQCHATSSTSTKVPNGYPPESQVQNSLQVHALPITRSFNVYPSKLPVLDILECTQEQRTQFHRDEEVTIACTSPIFQNHQHIAGTARSWRDNGEKKLMWDSFKTALRTSPTSSYGFQFGNRLQEADSAPIHAYGASSNYAAHQPVIVAVDPYTKEAVSLVQPRSIPSTALTMGSGRLYDQRIPGQSGLYPKEPMPATHLLRLMDSSTASGFRNYQRPDRSQMELHQTQTLGTQFTQHDQYNASPSTSYGSHIIEEVPLTLQDLSRRQVQPNLHRPVRPHPRVGVLGSLLQQDIANWSENCAPHSGYRLGDSKGTTSLDMNRKGNYEALNSEMFSAGWNALQLGSVTSVANPEYQLPRYGTGQPSTSGNGKTVHPLDKLVRKDICVTNRNPADFTIISDKNEYMRSI</sequence>
<comment type="caution">
    <text evidence="2">The sequence shown here is derived from an EMBL/GenBank/DDBJ whole genome shotgun (WGS) entry which is preliminary data.</text>
</comment>
<feature type="compositionally biased region" description="Basic and acidic residues" evidence="1">
    <location>
        <begin position="424"/>
        <end position="433"/>
    </location>
</feature>
<gene>
    <name evidence="2" type="ORF">NCGR_LOCUS58780</name>
</gene>
<feature type="region of interest" description="Disordered" evidence="1">
    <location>
        <begin position="230"/>
        <end position="315"/>
    </location>
</feature>
<protein>
    <recommendedName>
        <fullName evidence="4">Embryonic flower 1-like protein</fullName>
    </recommendedName>
</protein>
<evidence type="ECO:0000256" key="1">
    <source>
        <dbReference type="SAM" id="MobiDB-lite"/>
    </source>
</evidence>
<feature type="compositionally biased region" description="Polar residues" evidence="1">
    <location>
        <begin position="665"/>
        <end position="711"/>
    </location>
</feature>
<reference evidence="2" key="1">
    <citation type="submission" date="2020-10" db="EMBL/GenBank/DDBJ databases">
        <authorList>
            <person name="Han B."/>
            <person name="Lu T."/>
            <person name="Zhao Q."/>
            <person name="Huang X."/>
            <person name="Zhao Y."/>
        </authorList>
    </citation>
    <scope>NUCLEOTIDE SEQUENCE</scope>
</reference>
<keyword evidence="3" id="KW-1185">Reference proteome</keyword>
<dbReference type="OrthoDB" id="754229at2759"/>
<evidence type="ECO:0000313" key="2">
    <source>
        <dbReference type="EMBL" id="CAD6334682.1"/>
    </source>
</evidence>
<name>A0A811RXH9_9POAL</name>
<dbReference type="GO" id="GO:0048367">
    <property type="term" value="P:shoot system development"/>
    <property type="evidence" value="ECO:0007669"/>
    <property type="project" value="InterPro"/>
</dbReference>
<dbReference type="AlphaFoldDB" id="A0A811RXH9"/>
<dbReference type="InterPro" id="IPR034583">
    <property type="entry name" value="EMF1"/>
</dbReference>
<feature type="region of interest" description="Disordered" evidence="1">
    <location>
        <begin position="418"/>
        <end position="483"/>
    </location>
</feature>
<evidence type="ECO:0008006" key="4">
    <source>
        <dbReference type="Google" id="ProtNLM"/>
    </source>
</evidence>
<organism evidence="2 3">
    <name type="scientific">Miscanthus lutarioriparius</name>
    <dbReference type="NCBI Taxonomy" id="422564"/>
    <lineage>
        <taxon>Eukaryota</taxon>
        <taxon>Viridiplantae</taxon>
        <taxon>Streptophyta</taxon>
        <taxon>Embryophyta</taxon>
        <taxon>Tracheophyta</taxon>
        <taxon>Spermatophyta</taxon>
        <taxon>Magnoliopsida</taxon>
        <taxon>Liliopsida</taxon>
        <taxon>Poales</taxon>
        <taxon>Poaceae</taxon>
        <taxon>PACMAD clade</taxon>
        <taxon>Panicoideae</taxon>
        <taxon>Andropogonodae</taxon>
        <taxon>Andropogoneae</taxon>
        <taxon>Saccharinae</taxon>
        <taxon>Miscanthus</taxon>
    </lineage>
</organism>
<feature type="region of interest" description="Disordered" evidence="1">
    <location>
        <begin position="665"/>
        <end position="720"/>
    </location>
</feature>
<dbReference type="GO" id="GO:0009910">
    <property type="term" value="P:negative regulation of flower development"/>
    <property type="evidence" value="ECO:0007669"/>
    <property type="project" value="InterPro"/>
</dbReference>